<dbReference type="KEGG" id="vg:32878280"/>
<feature type="domain" description="Haemagglutinin-esterase glycoprotein core" evidence="20">
    <location>
        <begin position="56"/>
        <end position="437"/>
    </location>
</feature>
<dbReference type="OrthoDB" id="2655at10239"/>
<evidence type="ECO:0000256" key="12">
    <source>
        <dbReference type="ARBA" id="ARBA00022879"/>
    </source>
</evidence>
<dbReference type="GO" id="GO:0019031">
    <property type="term" value="C:viral envelope"/>
    <property type="evidence" value="ECO:0007669"/>
    <property type="project" value="UniProtKB-KW"/>
</dbReference>
<keyword evidence="9" id="KW-0378">Hydrolase</keyword>
<dbReference type="SUPFAM" id="SSF52266">
    <property type="entry name" value="SGNH hydrolase"/>
    <property type="match status" value="1"/>
</dbReference>
<evidence type="ECO:0000256" key="14">
    <source>
        <dbReference type="ARBA" id="ARBA00023136"/>
    </source>
</evidence>
<evidence type="ECO:0000259" key="19">
    <source>
        <dbReference type="Pfam" id="PF02710"/>
    </source>
</evidence>
<dbReference type="GeneID" id="32878280"/>
<dbReference type="Pfam" id="PF02710">
    <property type="entry name" value="Hema_HEFG"/>
    <property type="match status" value="1"/>
</dbReference>
<keyword evidence="11" id="KW-1043">Host membrane</keyword>
<evidence type="ECO:0000256" key="17">
    <source>
        <dbReference type="ARBA" id="ARBA00047704"/>
    </source>
</evidence>
<comment type="catalytic activity">
    <reaction evidence="17">
        <text>N-acetyl-9-O-acetylneuraminate + H2O = N-acetylneuraminate + acetate + H(+)</text>
        <dbReference type="Rhea" id="RHEA:22600"/>
        <dbReference type="ChEBI" id="CHEBI:15377"/>
        <dbReference type="ChEBI" id="CHEBI:15378"/>
        <dbReference type="ChEBI" id="CHEBI:28999"/>
        <dbReference type="ChEBI" id="CHEBI:30089"/>
        <dbReference type="ChEBI" id="CHEBI:35418"/>
        <dbReference type="EC" id="3.1.1.53"/>
    </reaction>
</comment>
<comment type="subcellular location">
    <subcellularLocation>
        <location evidence="1">Host cell membrane</location>
        <topology evidence="1">Single-pass membrane protein</topology>
    </subcellularLocation>
    <subcellularLocation>
        <location evidence="2">Host membrane</location>
        <topology evidence="2">Single-pass type I membrane protein</topology>
    </subcellularLocation>
    <subcellularLocation>
        <location evidence="3">Virion membrane</location>
        <topology evidence="3">Single-pass type I membrane protein</topology>
    </subcellularLocation>
</comment>
<evidence type="ECO:0000256" key="9">
    <source>
        <dbReference type="ARBA" id="ARBA00022801"/>
    </source>
</evidence>
<name>A0A1X9T5G8_9VIRU</name>
<keyword evidence="12" id="KW-0261">Viral envelope protein</keyword>
<dbReference type="RefSeq" id="YP_009362455.1">
    <property type="nucleotide sequence ID" value="NC_034618.1"/>
</dbReference>
<keyword evidence="8" id="KW-0812">Transmembrane</keyword>
<keyword evidence="15" id="KW-1015">Disulfide bond</keyword>
<evidence type="ECO:0000259" key="20">
    <source>
        <dbReference type="Pfam" id="PF03996"/>
    </source>
</evidence>
<evidence type="ECO:0000256" key="8">
    <source>
        <dbReference type="ARBA" id="ARBA00022692"/>
    </source>
</evidence>
<dbReference type="SUPFAM" id="SSF49818">
    <property type="entry name" value="Viral protein domain"/>
    <property type="match status" value="1"/>
</dbReference>
<dbReference type="EC" id="3.1.1.53" evidence="5"/>
<dbReference type="Pfam" id="PF03996">
    <property type="entry name" value="Hema_esterase"/>
    <property type="match status" value="1"/>
</dbReference>
<keyword evidence="6" id="KW-1032">Host cell membrane</keyword>
<keyword evidence="16" id="KW-0325">Glycoprotein</keyword>
<reference evidence="21" key="1">
    <citation type="journal article" date="2017" name="Vet. Pathol.">
        <title>Ranid Herpesvirus 3 and Proliferative Dermatitis in Free-Ranging Wild Common Frogs (Rana Temporaria).</title>
        <authorList>
            <person name="Origgi F.C."/>
            <person name="Schmidt B.R."/>
            <person name="Lohmann P."/>
            <person name="Otten P."/>
            <person name="Akdesir E."/>
            <person name="Gaschen V."/>
            <person name="Aguilar-Bultet L."/>
            <person name="Wahli T."/>
            <person name="Sattler U."/>
            <person name="Stoffel M.H."/>
        </authorList>
    </citation>
    <scope>NUCLEOTIDE SEQUENCE [LARGE SCALE GENOMIC DNA]</scope>
    <source>
        <strain evidence="21">FO1_2015</strain>
    </source>
</reference>
<evidence type="ECO:0000256" key="5">
    <source>
        <dbReference type="ARBA" id="ARBA00013141"/>
    </source>
</evidence>
<keyword evidence="7" id="KW-0348">Hemagglutinin</keyword>
<accession>A0A1X9T5G8</accession>
<dbReference type="GO" id="GO:0019064">
    <property type="term" value="P:fusion of virus membrane with host plasma membrane"/>
    <property type="evidence" value="ECO:0007669"/>
    <property type="project" value="InterPro"/>
</dbReference>
<keyword evidence="13" id="KW-1133">Transmembrane helix</keyword>
<evidence type="ECO:0000256" key="11">
    <source>
        <dbReference type="ARBA" id="ARBA00022870"/>
    </source>
</evidence>
<evidence type="ECO:0000256" key="6">
    <source>
        <dbReference type="ARBA" id="ARBA00022511"/>
    </source>
</evidence>
<organism evidence="21">
    <name type="scientific">Ranid herpesvirus 3</name>
    <dbReference type="NCBI Taxonomy" id="1987509"/>
    <lineage>
        <taxon>Viruses</taxon>
        <taxon>Duplodnaviria</taxon>
        <taxon>Heunggongvirae</taxon>
        <taxon>Peploviricota</taxon>
        <taxon>Herviviricetes</taxon>
        <taxon>Herpesvirales</taxon>
        <taxon>Alloherpesviridae</taxon>
        <taxon>Batravirus</taxon>
        <taxon>Batravirus ranidallo3</taxon>
    </lineage>
</organism>
<evidence type="ECO:0000256" key="1">
    <source>
        <dbReference type="ARBA" id="ARBA00004178"/>
    </source>
</evidence>
<feature type="domain" description="Haemagglutinin-esterase glycoprotein haemagglutinin" evidence="19">
    <location>
        <begin position="154"/>
        <end position="322"/>
    </location>
</feature>
<sequence>MFLTFTISAILFAKVQSNPEEICISPLASTTDLIKNTSNNNVIVGPRQTLGLVADDPNDLIANITNDWIGFGDGRTNSNDSNWPAVRDIPLEAASKFVGVRGSSLIYSMFGFPNKTDYVYQGCGAEKIFYEGASSINTGESCNFVSWATVRKAFYNLFYAAASKYRCLSLANVTVAYDKDYKVQFPTGGYAGTGNFKMASDNCSGTWLQNPLYYVNITLAYYSVCGSINDNHRKTLFTLPSTSNGQTCDEHLVELCYWTLPASFSYSIDCGGYYQYYTYSNGTNISVPIIDYRQGTPFSNAAQPMIVCNPILLKPGNYYALSNGYRVMAPSRSYCFGGGEASHIHVVQSVNATLDLLNDDLELACKANPKCIYHKKKSAYVATAPDGVNGDLEMRRRFEGLLQPNTTCTFSGGSFQGSSVSSSNYATPSIGKCPVIAPITIEYPNERSVFGKKSMIMNYSNATFINISNSDLYTQNVLLLGAVETGYKVINVLQTGENNIKLSNTAMFTHAVIATNLTIASVIKSIGKSSGLEFIPFALSSTNQTQTALISKTSDDIRGNLSLRFVDAIENVQSMYARWRTSNISSNGVYVLTPNIFTKDCWDFNSDVCNDNCFKQIFENEIVFTTPKPTTTLNTTSSSITQSTTTLKSTISTLKSIISTTKTSNEANKNSRYSFILLSVLCFVLLCNNI</sequence>
<comment type="catalytic activity">
    <reaction evidence="18">
        <text>N-acetyl-4-O-acetylneuraminate + H2O = N-acetylneuraminate + acetate + H(+)</text>
        <dbReference type="Rhea" id="RHEA:25564"/>
        <dbReference type="ChEBI" id="CHEBI:15377"/>
        <dbReference type="ChEBI" id="CHEBI:15378"/>
        <dbReference type="ChEBI" id="CHEBI:29006"/>
        <dbReference type="ChEBI" id="CHEBI:30089"/>
        <dbReference type="ChEBI" id="CHEBI:35418"/>
        <dbReference type="EC" id="3.1.1.53"/>
    </reaction>
</comment>
<dbReference type="InterPro" id="IPR007142">
    <property type="entry name" value="Hemagglutn-estrase_core"/>
</dbReference>
<evidence type="ECO:0000256" key="3">
    <source>
        <dbReference type="ARBA" id="ARBA00004563"/>
    </source>
</evidence>
<evidence type="ECO:0000256" key="18">
    <source>
        <dbReference type="ARBA" id="ARBA00049566"/>
    </source>
</evidence>
<keyword evidence="22" id="KW-1185">Reference proteome</keyword>
<evidence type="ECO:0000256" key="15">
    <source>
        <dbReference type="ARBA" id="ARBA00023157"/>
    </source>
</evidence>
<dbReference type="GO" id="GO:0001681">
    <property type="term" value="F:sialate O-acetylesterase activity"/>
    <property type="evidence" value="ECO:0007669"/>
    <property type="project" value="UniProtKB-EC"/>
</dbReference>
<proteinExistence type="inferred from homology"/>
<evidence type="ECO:0000256" key="16">
    <source>
        <dbReference type="ARBA" id="ARBA00023180"/>
    </source>
</evidence>
<evidence type="ECO:0000256" key="13">
    <source>
        <dbReference type="ARBA" id="ARBA00022989"/>
    </source>
</evidence>
<dbReference type="GO" id="GO:0046789">
    <property type="term" value="F:host cell surface receptor binding"/>
    <property type="evidence" value="ECO:0007669"/>
    <property type="project" value="InterPro"/>
</dbReference>
<dbReference type="EMBL" id="KX832224">
    <property type="protein sequence ID" value="ARR28946.1"/>
    <property type="molecule type" value="Genomic_DNA"/>
</dbReference>
<dbReference type="GO" id="GO:0055036">
    <property type="term" value="C:virion membrane"/>
    <property type="evidence" value="ECO:0007669"/>
    <property type="project" value="UniProtKB-SubCell"/>
</dbReference>
<evidence type="ECO:0000313" key="21">
    <source>
        <dbReference type="EMBL" id="ARR28946.1"/>
    </source>
</evidence>
<dbReference type="InterPro" id="IPR008980">
    <property type="entry name" value="Capsid_hemagglutn"/>
</dbReference>
<dbReference type="InterPro" id="IPR003860">
    <property type="entry name" value="Hemagglutn-estrase_hemagglutn"/>
</dbReference>
<protein>
    <recommendedName>
        <fullName evidence="5">sialate O-acetylesterase</fullName>
        <ecNumber evidence="5">3.1.1.53</ecNumber>
    </recommendedName>
</protein>
<evidence type="ECO:0000256" key="2">
    <source>
        <dbReference type="ARBA" id="ARBA00004313"/>
    </source>
</evidence>
<dbReference type="Proteomes" id="UP000203507">
    <property type="component" value="Segment"/>
</dbReference>
<comment type="similarity">
    <text evidence="4">Belongs to the influenza type C/coronaviruses hemagglutinin-esterase family.</text>
</comment>
<keyword evidence="10" id="KW-0946">Virion</keyword>
<evidence type="ECO:0000256" key="4">
    <source>
        <dbReference type="ARBA" id="ARBA00010920"/>
    </source>
</evidence>
<evidence type="ECO:0000313" key="22">
    <source>
        <dbReference type="Proteomes" id="UP000203507"/>
    </source>
</evidence>
<evidence type="ECO:0000256" key="7">
    <source>
        <dbReference type="ARBA" id="ARBA00022546"/>
    </source>
</evidence>
<dbReference type="GO" id="GO:0020002">
    <property type="term" value="C:host cell plasma membrane"/>
    <property type="evidence" value="ECO:0007669"/>
    <property type="project" value="UniProtKB-SubCell"/>
</dbReference>
<evidence type="ECO:0000256" key="10">
    <source>
        <dbReference type="ARBA" id="ARBA00022844"/>
    </source>
</evidence>
<keyword evidence="14" id="KW-0472">Membrane</keyword>